<dbReference type="EMBL" id="LRGB01003291">
    <property type="protein sequence ID" value="KZS03367.1"/>
    <property type="molecule type" value="Genomic_DNA"/>
</dbReference>
<gene>
    <name evidence="1" type="ORF">APZ42_033922</name>
</gene>
<keyword evidence="2" id="KW-1185">Reference proteome</keyword>
<sequence>VHLIYISDKVTEAEIISSITSLINHHSLRSAGSIASLFKIMFPDSTIASKLQVGATKMSYLISYGLAPYFRKLIYSKLLKCQFYEVSFDENFNKDAKKWQMDIVIKFYDEEQLRNCHPLL</sequence>
<proteinExistence type="predicted"/>
<dbReference type="STRING" id="35525.A0A164KLE2"/>
<organism evidence="1 2">
    <name type="scientific">Daphnia magna</name>
    <dbReference type="NCBI Taxonomy" id="35525"/>
    <lineage>
        <taxon>Eukaryota</taxon>
        <taxon>Metazoa</taxon>
        <taxon>Ecdysozoa</taxon>
        <taxon>Arthropoda</taxon>
        <taxon>Crustacea</taxon>
        <taxon>Branchiopoda</taxon>
        <taxon>Diplostraca</taxon>
        <taxon>Cladocera</taxon>
        <taxon>Anomopoda</taxon>
        <taxon>Daphniidae</taxon>
        <taxon>Daphnia</taxon>
    </lineage>
</organism>
<dbReference type="Proteomes" id="UP000076858">
    <property type="component" value="Unassembled WGS sequence"/>
</dbReference>
<feature type="non-terminal residue" evidence="1">
    <location>
        <position position="1"/>
    </location>
</feature>
<accession>A0A164KLE2</accession>
<protein>
    <submittedName>
        <fullName evidence="1">Uncharacterized protein</fullName>
    </submittedName>
</protein>
<evidence type="ECO:0000313" key="2">
    <source>
        <dbReference type="Proteomes" id="UP000076858"/>
    </source>
</evidence>
<reference evidence="1 2" key="1">
    <citation type="submission" date="2016-03" db="EMBL/GenBank/DDBJ databases">
        <title>EvidentialGene: Evidence-directed Construction of Genes on Genomes.</title>
        <authorList>
            <person name="Gilbert D.G."/>
            <person name="Choi J.-H."/>
            <person name="Mockaitis K."/>
            <person name="Colbourne J."/>
            <person name="Pfrender M."/>
        </authorList>
    </citation>
    <scope>NUCLEOTIDE SEQUENCE [LARGE SCALE GENOMIC DNA]</scope>
    <source>
        <strain evidence="1 2">Xinb3</strain>
        <tissue evidence="1">Complete organism</tissue>
    </source>
</reference>
<dbReference type="AlphaFoldDB" id="A0A164KLE2"/>
<evidence type="ECO:0000313" key="1">
    <source>
        <dbReference type="EMBL" id="KZS03367.1"/>
    </source>
</evidence>
<comment type="caution">
    <text evidence="1">The sequence shown here is derived from an EMBL/GenBank/DDBJ whole genome shotgun (WGS) entry which is preliminary data.</text>
</comment>
<name>A0A164KLE2_9CRUS</name>